<dbReference type="EMBL" id="JACHXK010000030">
    <property type="protein sequence ID" value="MBB3114348.1"/>
    <property type="molecule type" value="Genomic_DNA"/>
</dbReference>
<dbReference type="GO" id="GO:0006432">
    <property type="term" value="P:phenylalanyl-tRNA aminoacylation"/>
    <property type="evidence" value="ECO:0007669"/>
    <property type="project" value="UniProtKB-UniRule"/>
</dbReference>
<dbReference type="Gene3D" id="3.30.930.10">
    <property type="entry name" value="Bira Bifunctional Protein, Domain 2"/>
    <property type="match status" value="1"/>
</dbReference>
<evidence type="ECO:0000256" key="7">
    <source>
        <dbReference type="ARBA" id="ARBA00022723"/>
    </source>
</evidence>
<evidence type="ECO:0000313" key="20">
    <source>
        <dbReference type="EMBL" id="MBB3114348.1"/>
    </source>
</evidence>
<gene>
    <name evidence="15" type="primary">pheT</name>
    <name evidence="20" type="ORF">FHS18_006469</name>
</gene>
<comment type="subunit">
    <text evidence="3 15">Tetramer of two alpha and two beta subunits.</text>
</comment>
<feature type="domain" description="B5" evidence="19">
    <location>
        <begin position="409"/>
        <end position="485"/>
    </location>
</feature>
<comment type="caution">
    <text evidence="20">The sequence shown here is derived from an EMBL/GenBank/DDBJ whole genome shotgun (WGS) entry which is preliminary data.</text>
</comment>
<evidence type="ECO:0000256" key="15">
    <source>
        <dbReference type="HAMAP-Rule" id="MF_00283"/>
    </source>
</evidence>
<dbReference type="InterPro" id="IPR005121">
    <property type="entry name" value="Fdx_antiC-bd"/>
</dbReference>
<feature type="binding site" evidence="15">
    <location>
        <position position="463"/>
    </location>
    <ligand>
        <name>Mg(2+)</name>
        <dbReference type="ChEBI" id="CHEBI:18420"/>
        <note>shared with alpha subunit</note>
    </ligand>
</feature>
<dbReference type="InterPro" id="IPR009061">
    <property type="entry name" value="DNA-bd_dom_put_sf"/>
</dbReference>
<dbReference type="InterPro" id="IPR036690">
    <property type="entry name" value="Fdx_antiC-bd_sf"/>
</dbReference>
<keyword evidence="11 16" id="KW-0694">RNA-binding</keyword>
<dbReference type="Gene3D" id="3.30.70.380">
    <property type="entry name" value="Ferrodoxin-fold anticodon-binding domain"/>
    <property type="match status" value="1"/>
</dbReference>
<evidence type="ECO:0000256" key="5">
    <source>
        <dbReference type="ARBA" id="ARBA00022555"/>
    </source>
</evidence>
<dbReference type="Proteomes" id="UP000570361">
    <property type="component" value="Unassembled WGS sequence"/>
</dbReference>
<feature type="binding site" evidence="15">
    <location>
        <position position="469"/>
    </location>
    <ligand>
        <name>Mg(2+)</name>
        <dbReference type="ChEBI" id="CHEBI:18420"/>
        <note>shared with alpha subunit</note>
    </ligand>
</feature>
<evidence type="ECO:0000256" key="16">
    <source>
        <dbReference type="PROSITE-ProRule" id="PRU00209"/>
    </source>
</evidence>
<dbReference type="InterPro" id="IPR012340">
    <property type="entry name" value="NA-bd_OB-fold"/>
</dbReference>
<dbReference type="PANTHER" id="PTHR10947">
    <property type="entry name" value="PHENYLALANYL-TRNA SYNTHETASE BETA CHAIN AND LEUCINE-RICH REPEAT-CONTAINING PROTEIN 47"/>
    <property type="match status" value="1"/>
</dbReference>
<evidence type="ECO:0000313" key="21">
    <source>
        <dbReference type="Proteomes" id="UP000570361"/>
    </source>
</evidence>
<keyword evidence="21" id="KW-1185">Reference proteome</keyword>
<evidence type="ECO:0000256" key="8">
    <source>
        <dbReference type="ARBA" id="ARBA00022741"/>
    </source>
</evidence>
<dbReference type="InterPro" id="IPR045864">
    <property type="entry name" value="aa-tRNA-synth_II/BPL/LPL"/>
</dbReference>
<dbReference type="GO" id="GO:0004826">
    <property type="term" value="F:phenylalanine-tRNA ligase activity"/>
    <property type="evidence" value="ECO:0007669"/>
    <property type="project" value="UniProtKB-UniRule"/>
</dbReference>
<dbReference type="GO" id="GO:0000287">
    <property type="term" value="F:magnesium ion binding"/>
    <property type="evidence" value="ECO:0007669"/>
    <property type="project" value="UniProtKB-UniRule"/>
</dbReference>
<evidence type="ECO:0000256" key="13">
    <source>
        <dbReference type="ARBA" id="ARBA00023146"/>
    </source>
</evidence>
<dbReference type="AlphaFoldDB" id="A0A7W5B4P7"/>
<dbReference type="InterPro" id="IPR002547">
    <property type="entry name" value="tRNA-bd_dom"/>
</dbReference>
<dbReference type="NCBIfam" id="NF045760">
    <property type="entry name" value="YtpR"/>
    <property type="match status" value="1"/>
</dbReference>
<dbReference type="InterPro" id="IPR041616">
    <property type="entry name" value="PheRS_beta_core"/>
</dbReference>
<dbReference type="SMART" id="SM00874">
    <property type="entry name" value="B5"/>
    <property type="match status" value="1"/>
</dbReference>
<dbReference type="InterPro" id="IPR020825">
    <property type="entry name" value="Phe-tRNA_synthase-like_B3/B4"/>
</dbReference>
<dbReference type="HAMAP" id="MF_00283">
    <property type="entry name" value="Phe_tRNA_synth_beta1"/>
    <property type="match status" value="1"/>
</dbReference>
<keyword evidence="6 15" id="KW-0436">Ligase</keyword>
<dbReference type="Gene3D" id="3.50.40.10">
    <property type="entry name" value="Phenylalanyl-trna Synthetase, Chain B, domain 3"/>
    <property type="match status" value="1"/>
</dbReference>
<evidence type="ECO:0000256" key="10">
    <source>
        <dbReference type="ARBA" id="ARBA00022842"/>
    </source>
</evidence>
<dbReference type="GO" id="GO:0000049">
    <property type="term" value="F:tRNA binding"/>
    <property type="evidence" value="ECO:0007669"/>
    <property type="project" value="UniProtKB-UniRule"/>
</dbReference>
<keyword evidence="4 15" id="KW-0963">Cytoplasm</keyword>
<dbReference type="FunFam" id="2.40.50.140:FF:000045">
    <property type="entry name" value="Phenylalanine--tRNA ligase beta subunit"/>
    <property type="match status" value="1"/>
</dbReference>
<protein>
    <recommendedName>
        <fullName evidence="15">Phenylalanine--tRNA ligase beta subunit</fullName>
        <ecNumber evidence="15">6.1.1.20</ecNumber>
    </recommendedName>
    <alternativeName>
        <fullName evidence="15">Phenylalanyl-tRNA synthetase beta subunit</fullName>
        <shortName evidence="15">PheRS</shortName>
    </alternativeName>
</protein>
<proteinExistence type="inferred from homology"/>
<name>A0A7W5B4P7_9BACL</name>
<evidence type="ECO:0000256" key="9">
    <source>
        <dbReference type="ARBA" id="ARBA00022840"/>
    </source>
</evidence>
<dbReference type="SUPFAM" id="SSF46955">
    <property type="entry name" value="Putative DNA-binding domain"/>
    <property type="match status" value="1"/>
</dbReference>
<dbReference type="GO" id="GO:0009328">
    <property type="term" value="C:phenylalanine-tRNA ligase complex"/>
    <property type="evidence" value="ECO:0007669"/>
    <property type="project" value="TreeGrafter"/>
</dbReference>
<evidence type="ECO:0000259" key="18">
    <source>
        <dbReference type="PROSITE" id="PS51447"/>
    </source>
</evidence>
<dbReference type="Pfam" id="PF03147">
    <property type="entry name" value="FDX-ACB"/>
    <property type="match status" value="1"/>
</dbReference>
<dbReference type="GO" id="GO:0140096">
    <property type="term" value="F:catalytic activity, acting on a protein"/>
    <property type="evidence" value="ECO:0007669"/>
    <property type="project" value="UniProtKB-ARBA"/>
</dbReference>
<evidence type="ECO:0000256" key="14">
    <source>
        <dbReference type="ARBA" id="ARBA00049255"/>
    </source>
</evidence>
<dbReference type="InterPro" id="IPR004532">
    <property type="entry name" value="Phe-tRNA-ligase_IIc_bsu_bact"/>
</dbReference>
<evidence type="ECO:0000256" key="12">
    <source>
        <dbReference type="ARBA" id="ARBA00022917"/>
    </source>
</evidence>
<comment type="similarity">
    <text evidence="2 15">Belongs to the phenylalanyl-tRNA synthetase beta subunit family. Type 1 subfamily.</text>
</comment>
<dbReference type="CDD" id="cd02796">
    <property type="entry name" value="tRNA_bind_bactPheRS"/>
    <property type="match status" value="1"/>
</dbReference>
<dbReference type="FunFam" id="3.50.40.10:FF:000001">
    <property type="entry name" value="Phenylalanine--tRNA ligase beta subunit"/>
    <property type="match status" value="1"/>
</dbReference>
<dbReference type="GO" id="GO:0005524">
    <property type="term" value="F:ATP binding"/>
    <property type="evidence" value="ECO:0007669"/>
    <property type="project" value="UniProtKB-UniRule"/>
</dbReference>
<feature type="domain" description="TRNA-binding" evidence="17">
    <location>
        <begin position="40"/>
        <end position="155"/>
    </location>
</feature>
<dbReference type="Pfam" id="PF03483">
    <property type="entry name" value="B3_4"/>
    <property type="match status" value="1"/>
</dbReference>
<evidence type="ECO:0000259" key="17">
    <source>
        <dbReference type="PROSITE" id="PS50886"/>
    </source>
</evidence>
<feature type="binding site" evidence="15">
    <location>
        <position position="473"/>
    </location>
    <ligand>
        <name>Mg(2+)</name>
        <dbReference type="ChEBI" id="CHEBI:18420"/>
        <note>shared with alpha subunit</note>
    </ligand>
</feature>
<dbReference type="PROSITE" id="PS51483">
    <property type="entry name" value="B5"/>
    <property type="match status" value="1"/>
</dbReference>
<evidence type="ECO:0000256" key="4">
    <source>
        <dbReference type="ARBA" id="ARBA00022490"/>
    </source>
</evidence>
<keyword evidence="9 15" id="KW-0067">ATP-binding</keyword>
<dbReference type="PANTHER" id="PTHR10947:SF0">
    <property type="entry name" value="PHENYLALANINE--TRNA LIGASE BETA SUBUNIT"/>
    <property type="match status" value="1"/>
</dbReference>
<evidence type="ECO:0000256" key="6">
    <source>
        <dbReference type="ARBA" id="ARBA00022598"/>
    </source>
</evidence>
<dbReference type="InterPro" id="IPR005147">
    <property type="entry name" value="tRNA_synthase_B5-dom"/>
</dbReference>
<evidence type="ECO:0000256" key="11">
    <source>
        <dbReference type="ARBA" id="ARBA00022884"/>
    </source>
</evidence>
<keyword evidence="13 15" id="KW-0030">Aminoacyl-tRNA synthetase</keyword>
<keyword evidence="12 15" id="KW-0648">Protein biosynthesis</keyword>
<evidence type="ECO:0000256" key="2">
    <source>
        <dbReference type="ARBA" id="ARBA00008653"/>
    </source>
</evidence>
<dbReference type="Pfam" id="PF03484">
    <property type="entry name" value="B5"/>
    <property type="match status" value="1"/>
</dbReference>
<dbReference type="RefSeq" id="WP_183604385.1">
    <property type="nucleotide sequence ID" value="NZ_JACHXK010000030.1"/>
</dbReference>
<keyword evidence="7 15" id="KW-0479">Metal-binding</keyword>
<evidence type="ECO:0000259" key="19">
    <source>
        <dbReference type="PROSITE" id="PS51483"/>
    </source>
</evidence>
<dbReference type="InterPro" id="IPR005146">
    <property type="entry name" value="B3/B4_tRNA-bd"/>
</dbReference>
<dbReference type="Pfam" id="PF17759">
    <property type="entry name" value="tRNA_synthFbeta"/>
    <property type="match status" value="1"/>
</dbReference>
<keyword evidence="5 16" id="KW-0820">tRNA-binding</keyword>
<dbReference type="Gene3D" id="3.30.56.10">
    <property type="match status" value="2"/>
</dbReference>
<comment type="subcellular location">
    <subcellularLocation>
        <location evidence="1 15">Cytoplasm</location>
    </subcellularLocation>
</comment>
<dbReference type="InterPro" id="IPR033714">
    <property type="entry name" value="tRNA_bind_bactPheRS"/>
</dbReference>
<dbReference type="SUPFAM" id="SSF55681">
    <property type="entry name" value="Class II aaRS and biotin synthetases"/>
    <property type="match status" value="1"/>
</dbReference>
<dbReference type="FunFam" id="3.30.70.380:FF:000001">
    <property type="entry name" value="Phenylalanine--tRNA ligase beta subunit"/>
    <property type="match status" value="1"/>
</dbReference>
<evidence type="ECO:0000256" key="3">
    <source>
        <dbReference type="ARBA" id="ARBA00011209"/>
    </source>
</evidence>
<comment type="cofactor">
    <cofactor evidence="15">
        <name>Mg(2+)</name>
        <dbReference type="ChEBI" id="CHEBI:18420"/>
    </cofactor>
    <text evidence="15">Binds 2 magnesium ions per tetramer.</text>
</comment>
<dbReference type="SMART" id="SM00896">
    <property type="entry name" value="FDX-ACB"/>
    <property type="match status" value="1"/>
</dbReference>
<dbReference type="InterPro" id="IPR045060">
    <property type="entry name" value="Phe-tRNA-ligase_IIc_bsu"/>
</dbReference>
<dbReference type="SUPFAM" id="SSF54991">
    <property type="entry name" value="Anticodon-binding domain of PheRS"/>
    <property type="match status" value="1"/>
</dbReference>
<dbReference type="SUPFAM" id="SSF56037">
    <property type="entry name" value="PheT/TilS domain"/>
    <property type="match status" value="1"/>
</dbReference>
<reference evidence="20 21" key="1">
    <citation type="submission" date="2020-08" db="EMBL/GenBank/DDBJ databases">
        <title>Genomic Encyclopedia of Type Strains, Phase III (KMG-III): the genomes of soil and plant-associated and newly described type strains.</title>
        <authorList>
            <person name="Whitman W."/>
        </authorList>
    </citation>
    <scope>NUCLEOTIDE SEQUENCE [LARGE SCALE GENOMIC DNA]</scope>
    <source>
        <strain evidence="20 21">CECT 5862</strain>
    </source>
</reference>
<feature type="domain" description="FDX-ACB" evidence="18">
    <location>
        <begin position="719"/>
        <end position="812"/>
    </location>
</feature>
<dbReference type="GO" id="GO:0016740">
    <property type="term" value="F:transferase activity"/>
    <property type="evidence" value="ECO:0007669"/>
    <property type="project" value="UniProtKB-ARBA"/>
</dbReference>
<dbReference type="Gene3D" id="2.40.50.140">
    <property type="entry name" value="Nucleic acid-binding proteins"/>
    <property type="match status" value="1"/>
</dbReference>
<evidence type="ECO:0000256" key="1">
    <source>
        <dbReference type="ARBA" id="ARBA00004496"/>
    </source>
</evidence>
<dbReference type="FunFam" id="3.30.930.10:FF:000022">
    <property type="entry name" value="Phenylalanine--tRNA ligase beta subunit"/>
    <property type="match status" value="1"/>
</dbReference>
<sequence length="813" mass="88664">MNVSYQWLREYIELNGYNGERLAELMTSGGIEIDIVENRNKGVTGVVVGHVVEREKHPDADKLSVCKVDVGQEELLQIVCGAKNVAAGQLVPVATIGAKLPGDFAIKRAKLRGVESQGMICSAKELGLNDKLLPKEQQEGILVLPEGTPVGKSILDVLAIEDEVLELDLTPNRSDCLSMLGVAYEVAALTGRPVNLPQANLNGSSEPASGHIKVAIDAKEQCTHYSARYIKDVHIGPSPQWMQNRLMAAGIRPINNVVDVTNYVMLEYGQPLHAFDADKVAGGQILVRVAQEGEEIETLDGQVRKLEPHMLVITDGTAPIALAGVMGGANSEVTDSTVNILLESARFDGSSVRKTSRQLGLRSESSARFEKGVDPARVIPALDRAAALIAEVASGLVLEGVVEAVSAQPEPAVVKVSLSKINGYLGTELSKLEVETIFTRLQFAFELSTDGVFAVTVPTRRGDITHDVDLIEEVARLYGYDNIPTTPIEGATSPGALTKPQAIRRELRKRLTHAGLHEVISYSFTHPERTKLFPALSGDVHPVRLALPMSEDRSVLRTSLLPQLMETATYNRNRKNDDVAIFEIGSVFHTDEETLTRLPQEKHRLAVLLTGNRIGSQWNRKAEAVDFYDAKGIVESIAELLGVTKELSFERADIEHLHPGRTAAVVLETERGHETIGYVGMLHPSVQLSNDLVDTYVVELELAPLYDEADFAIEYRTLPRYPAMQRDIALVLDREVAAGKLIAAATAQGGELLESVRVFDVFTGEKLGADKKSVAIALVYRHAERTLTDEEVTELHGKVVSNLEQSFGAELRK</sequence>
<feature type="binding site" evidence="15">
    <location>
        <position position="472"/>
    </location>
    <ligand>
        <name>Mg(2+)</name>
        <dbReference type="ChEBI" id="CHEBI:18420"/>
        <note>shared with alpha subunit</note>
    </ligand>
</feature>
<dbReference type="CDD" id="cd00769">
    <property type="entry name" value="PheRS_beta_core"/>
    <property type="match status" value="1"/>
</dbReference>
<dbReference type="SMART" id="SM00873">
    <property type="entry name" value="B3_4"/>
    <property type="match status" value="1"/>
</dbReference>
<dbReference type="NCBIfam" id="TIGR00472">
    <property type="entry name" value="pheT_bact"/>
    <property type="match status" value="1"/>
</dbReference>
<dbReference type="PROSITE" id="PS51447">
    <property type="entry name" value="FDX_ACB"/>
    <property type="match status" value="1"/>
</dbReference>
<dbReference type="FunFam" id="3.30.56.10:FF:000002">
    <property type="entry name" value="Phenylalanine--tRNA ligase beta subunit"/>
    <property type="match status" value="1"/>
</dbReference>
<organism evidence="20 21">
    <name type="scientific">Paenibacillus phyllosphaerae</name>
    <dbReference type="NCBI Taxonomy" id="274593"/>
    <lineage>
        <taxon>Bacteria</taxon>
        <taxon>Bacillati</taxon>
        <taxon>Bacillota</taxon>
        <taxon>Bacilli</taxon>
        <taxon>Bacillales</taxon>
        <taxon>Paenibacillaceae</taxon>
        <taxon>Paenibacillus</taxon>
    </lineage>
</organism>
<dbReference type="SUPFAM" id="SSF50249">
    <property type="entry name" value="Nucleic acid-binding proteins"/>
    <property type="match status" value="1"/>
</dbReference>
<dbReference type="Pfam" id="PF01588">
    <property type="entry name" value="tRNA_bind"/>
    <property type="match status" value="1"/>
</dbReference>
<keyword evidence="8 15" id="KW-0547">Nucleotide-binding</keyword>
<dbReference type="PROSITE" id="PS50886">
    <property type="entry name" value="TRBD"/>
    <property type="match status" value="1"/>
</dbReference>
<accession>A0A7W5B4P7</accession>
<keyword evidence="10 15" id="KW-0460">Magnesium</keyword>
<dbReference type="EC" id="6.1.1.20" evidence="15"/>
<comment type="catalytic activity">
    <reaction evidence="14 15">
        <text>tRNA(Phe) + L-phenylalanine + ATP = L-phenylalanyl-tRNA(Phe) + AMP + diphosphate + H(+)</text>
        <dbReference type="Rhea" id="RHEA:19413"/>
        <dbReference type="Rhea" id="RHEA-COMP:9668"/>
        <dbReference type="Rhea" id="RHEA-COMP:9699"/>
        <dbReference type="ChEBI" id="CHEBI:15378"/>
        <dbReference type="ChEBI" id="CHEBI:30616"/>
        <dbReference type="ChEBI" id="CHEBI:33019"/>
        <dbReference type="ChEBI" id="CHEBI:58095"/>
        <dbReference type="ChEBI" id="CHEBI:78442"/>
        <dbReference type="ChEBI" id="CHEBI:78531"/>
        <dbReference type="ChEBI" id="CHEBI:456215"/>
        <dbReference type="EC" id="6.1.1.20"/>
    </reaction>
</comment>